<gene>
    <name evidence="5" type="ORF">GCM10010531_12290</name>
</gene>
<dbReference type="InterPro" id="IPR050261">
    <property type="entry name" value="FrsA_esterase"/>
</dbReference>
<keyword evidence="3" id="KW-1133">Transmembrane helix</keyword>
<dbReference type="InterPro" id="IPR029058">
    <property type="entry name" value="AB_hydrolase_fold"/>
</dbReference>
<dbReference type="Pfam" id="PF12146">
    <property type="entry name" value="Hydrolase_4"/>
    <property type="match status" value="1"/>
</dbReference>
<keyword evidence="3" id="KW-0812">Transmembrane</keyword>
<dbReference type="PANTHER" id="PTHR22946">
    <property type="entry name" value="DIENELACTONE HYDROLASE DOMAIN-CONTAINING PROTEIN-RELATED"/>
    <property type="match status" value="1"/>
</dbReference>
<feature type="domain" description="Serine aminopeptidase S33" evidence="4">
    <location>
        <begin position="137"/>
        <end position="255"/>
    </location>
</feature>
<sequence>MPAPRRAATGLAVAVLGVLATGVGVGVGIRHAQKVGLSVPTVVGLALLVTGVLLLGAAVAGFWQRVHGLRRLWLLPAALLALVGLYVVAVPVAVTVVPPTAHPAGSTPAARGLDAEEVEFTTADDVRLSAWWVASENGAAVVLLHGAGETRAATVPQADVLAAHGYGVLLVDARGHGDSDGRGMDLGWHGDADVGAAVDFLEGRDDVDPDRIGVLGLSMGGEEAIGAAAADPRIRAVVAEGATGRTAADKDTWLPGGVSGAVQRVLDRLSYAVVDLLTAGSPPRSLREAVTDSGAPFLLITAGTVPDEERAAEVLRDAAPQRVQVWTVDGATHTHALSAEPDEWEERVTSFLDGAL</sequence>
<protein>
    <recommendedName>
        <fullName evidence="4">Serine aminopeptidase S33 domain-containing protein</fullName>
    </recommendedName>
</protein>
<evidence type="ECO:0000256" key="3">
    <source>
        <dbReference type="SAM" id="Phobius"/>
    </source>
</evidence>
<keyword evidence="2" id="KW-0378">Hydrolase</keyword>
<dbReference type="PANTHER" id="PTHR22946:SF9">
    <property type="entry name" value="POLYKETIDE TRANSFERASE AF380"/>
    <property type="match status" value="1"/>
</dbReference>
<evidence type="ECO:0000256" key="1">
    <source>
        <dbReference type="ARBA" id="ARBA00008645"/>
    </source>
</evidence>
<comment type="similarity">
    <text evidence="1">Belongs to the AB hydrolase superfamily.</text>
</comment>
<evidence type="ECO:0000259" key="4">
    <source>
        <dbReference type="Pfam" id="PF12146"/>
    </source>
</evidence>
<feature type="transmembrane region" description="Helical" evidence="3">
    <location>
        <begin position="42"/>
        <end position="63"/>
    </location>
</feature>
<name>A0ABP6NYH5_9ACTN</name>
<dbReference type="InterPro" id="IPR022742">
    <property type="entry name" value="Hydrolase_4"/>
</dbReference>
<accession>A0ABP6NYH5</accession>
<dbReference type="RefSeq" id="WP_344687784.1">
    <property type="nucleotide sequence ID" value="NZ_BAAAVV010000002.1"/>
</dbReference>
<proteinExistence type="inferred from homology"/>
<comment type="caution">
    <text evidence="5">The sequence shown here is derived from an EMBL/GenBank/DDBJ whole genome shotgun (WGS) entry which is preliminary data.</text>
</comment>
<keyword evidence="3" id="KW-0472">Membrane</keyword>
<evidence type="ECO:0000313" key="6">
    <source>
        <dbReference type="Proteomes" id="UP001499924"/>
    </source>
</evidence>
<dbReference type="SUPFAM" id="SSF53474">
    <property type="entry name" value="alpha/beta-Hydrolases"/>
    <property type="match status" value="1"/>
</dbReference>
<dbReference type="Proteomes" id="UP001499924">
    <property type="component" value="Unassembled WGS sequence"/>
</dbReference>
<reference evidence="6" key="1">
    <citation type="journal article" date="2019" name="Int. J. Syst. Evol. Microbiol.">
        <title>The Global Catalogue of Microorganisms (GCM) 10K type strain sequencing project: providing services to taxonomists for standard genome sequencing and annotation.</title>
        <authorList>
            <consortium name="The Broad Institute Genomics Platform"/>
            <consortium name="The Broad Institute Genome Sequencing Center for Infectious Disease"/>
            <person name="Wu L."/>
            <person name="Ma J."/>
        </authorList>
    </citation>
    <scope>NUCLEOTIDE SEQUENCE [LARGE SCALE GENOMIC DNA]</scope>
    <source>
        <strain evidence="6">JCM 15614</strain>
    </source>
</reference>
<dbReference type="Gene3D" id="3.40.50.1820">
    <property type="entry name" value="alpha/beta hydrolase"/>
    <property type="match status" value="1"/>
</dbReference>
<feature type="transmembrane region" description="Helical" evidence="3">
    <location>
        <begin position="72"/>
        <end position="94"/>
    </location>
</feature>
<evidence type="ECO:0000256" key="2">
    <source>
        <dbReference type="ARBA" id="ARBA00022801"/>
    </source>
</evidence>
<organism evidence="5 6">
    <name type="scientific">Blastococcus jejuensis</name>
    <dbReference type="NCBI Taxonomy" id="351224"/>
    <lineage>
        <taxon>Bacteria</taxon>
        <taxon>Bacillati</taxon>
        <taxon>Actinomycetota</taxon>
        <taxon>Actinomycetes</taxon>
        <taxon>Geodermatophilales</taxon>
        <taxon>Geodermatophilaceae</taxon>
        <taxon>Blastococcus</taxon>
    </lineage>
</organism>
<keyword evidence="6" id="KW-1185">Reference proteome</keyword>
<dbReference type="EMBL" id="BAAAVV010000002">
    <property type="protein sequence ID" value="GAA3162108.1"/>
    <property type="molecule type" value="Genomic_DNA"/>
</dbReference>
<evidence type="ECO:0000313" key="5">
    <source>
        <dbReference type="EMBL" id="GAA3162108.1"/>
    </source>
</evidence>